<evidence type="ECO:0000313" key="3">
    <source>
        <dbReference type="Proteomes" id="UP000527143"/>
    </source>
</evidence>
<organism evidence="2 3">
    <name type="scientific">Sphingomonas xinjiangensis</name>
    <dbReference type="NCBI Taxonomy" id="643568"/>
    <lineage>
        <taxon>Bacteria</taxon>
        <taxon>Pseudomonadati</taxon>
        <taxon>Pseudomonadota</taxon>
        <taxon>Alphaproteobacteria</taxon>
        <taxon>Sphingomonadales</taxon>
        <taxon>Sphingomonadaceae</taxon>
        <taxon>Sphingomonas</taxon>
    </lineage>
</organism>
<name>A0A840YT97_9SPHN</name>
<gene>
    <name evidence="2" type="ORF">FHT02_004166</name>
</gene>
<accession>A0A840YT97</accession>
<proteinExistence type="predicted"/>
<keyword evidence="3" id="KW-1185">Reference proteome</keyword>
<feature type="domain" description="Transposase IS116/IS110/IS902 C-terminal" evidence="1">
    <location>
        <begin position="24"/>
        <end position="50"/>
    </location>
</feature>
<dbReference type="InterPro" id="IPR003346">
    <property type="entry name" value="Transposase_20"/>
</dbReference>
<evidence type="ECO:0000259" key="1">
    <source>
        <dbReference type="Pfam" id="PF02371"/>
    </source>
</evidence>
<dbReference type="GO" id="GO:0004803">
    <property type="term" value="F:transposase activity"/>
    <property type="evidence" value="ECO:0007669"/>
    <property type="project" value="InterPro"/>
</dbReference>
<dbReference type="GO" id="GO:0003677">
    <property type="term" value="F:DNA binding"/>
    <property type="evidence" value="ECO:0007669"/>
    <property type="project" value="InterPro"/>
</dbReference>
<dbReference type="Pfam" id="PF02371">
    <property type="entry name" value="Transposase_20"/>
    <property type="match status" value="1"/>
</dbReference>
<dbReference type="GO" id="GO:0006313">
    <property type="term" value="P:DNA transposition"/>
    <property type="evidence" value="ECO:0007669"/>
    <property type="project" value="InterPro"/>
</dbReference>
<dbReference type="EMBL" id="JACIJF010000030">
    <property type="protein sequence ID" value="MBB5712904.1"/>
    <property type="molecule type" value="Genomic_DNA"/>
</dbReference>
<dbReference type="Proteomes" id="UP000527143">
    <property type="component" value="Unassembled WGS sequence"/>
</dbReference>
<sequence>MEYGFEQGSLDAGRWGDARRSGACQLLMTVPGVGVVTATSFITAIEDPAREQRRGR</sequence>
<dbReference type="AlphaFoldDB" id="A0A840YT97"/>
<comment type="caution">
    <text evidence="2">The sequence shown here is derived from an EMBL/GenBank/DDBJ whole genome shotgun (WGS) entry which is preliminary data.</text>
</comment>
<protein>
    <submittedName>
        <fullName evidence="2">Transposase</fullName>
    </submittedName>
</protein>
<evidence type="ECO:0000313" key="2">
    <source>
        <dbReference type="EMBL" id="MBB5712904.1"/>
    </source>
</evidence>
<reference evidence="2 3" key="1">
    <citation type="submission" date="2020-08" db="EMBL/GenBank/DDBJ databases">
        <title>Genomic Encyclopedia of Type Strains, Phase IV (KMG-IV): sequencing the most valuable type-strain genomes for metagenomic binning, comparative biology and taxonomic classification.</title>
        <authorList>
            <person name="Goeker M."/>
        </authorList>
    </citation>
    <scope>NUCLEOTIDE SEQUENCE [LARGE SCALE GENOMIC DNA]</scope>
    <source>
        <strain evidence="2 3">DSM 26736</strain>
    </source>
</reference>